<protein>
    <submittedName>
        <fullName evidence="3">Metallophosphoesterase</fullName>
    </submittedName>
</protein>
<evidence type="ECO:0000313" key="4">
    <source>
        <dbReference type="Proteomes" id="UP001165653"/>
    </source>
</evidence>
<dbReference type="PANTHER" id="PTHR43143">
    <property type="entry name" value="METALLOPHOSPHOESTERASE, CALCINEURIN SUPERFAMILY"/>
    <property type="match status" value="1"/>
</dbReference>
<dbReference type="InterPro" id="IPR029052">
    <property type="entry name" value="Metallo-depent_PP-like"/>
</dbReference>
<dbReference type="RefSeq" id="WP_264510079.1">
    <property type="nucleotide sequence ID" value="NZ_JAPDDR010000001.1"/>
</dbReference>
<gene>
    <name evidence="3" type="ORF">OJ996_00575</name>
</gene>
<dbReference type="Pfam" id="PF00149">
    <property type="entry name" value="Metallophos"/>
    <property type="match status" value="1"/>
</dbReference>
<evidence type="ECO:0000313" key="3">
    <source>
        <dbReference type="EMBL" id="MCW1912048.1"/>
    </source>
</evidence>
<accession>A0ABT3FWW3</accession>
<evidence type="ECO:0000259" key="2">
    <source>
        <dbReference type="Pfam" id="PF00149"/>
    </source>
</evidence>
<dbReference type="Gene3D" id="3.60.21.10">
    <property type="match status" value="1"/>
</dbReference>
<proteinExistence type="predicted"/>
<feature type="domain" description="Calcineurin-like phosphoesterase" evidence="2">
    <location>
        <begin position="32"/>
        <end position="217"/>
    </location>
</feature>
<dbReference type="SUPFAM" id="SSF56300">
    <property type="entry name" value="Metallo-dependent phosphatases"/>
    <property type="match status" value="1"/>
</dbReference>
<reference evidence="3" key="1">
    <citation type="submission" date="2022-10" db="EMBL/GenBank/DDBJ databases">
        <title>Luteolibacter sp. GHJ8, whole genome shotgun sequencing project.</title>
        <authorList>
            <person name="Zhao G."/>
            <person name="Shen L."/>
        </authorList>
    </citation>
    <scope>NUCLEOTIDE SEQUENCE</scope>
    <source>
        <strain evidence="3">GHJ8</strain>
    </source>
</reference>
<organism evidence="3 4">
    <name type="scientific">Luteolibacter rhizosphaerae</name>
    <dbReference type="NCBI Taxonomy" id="2989719"/>
    <lineage>
        <taxon>Bacteria</taxon>
        <taxon>Pseudomonadati</taxon>
        <taxon>Verrucomicrobiota</taxon>
        <taxon>Verrucomicrobiia</taxon>
        <taxon>Verrucomicrobiales</taxon>
        <taxon>Verrucomicrobiaceae</taxon>
        <taxon>Luteolibacter</taxon>
    </lineage>
</organism>
<dbReference type="Proteomes" id="UP001165653">
    <property type="component" value="Unassembled WGS sequence"/>
</dbReference>
<sequence length="320" mass="36254">MHTRRRFLQAAGATMALPLPMLAAGDGVKKLLRVGLITDVHKDIMPDADERLKAFIDAMNAEKVDAVMQLGDFCIPKPENKGFLEIYESFQGPKYHVLGNHDMDGGYKAEETVAYYGMKSRYYSFDLGGCHFVVLDANDKPEGWEKGYPAFIAADQVEWLKAELAATELNTFIFSHQSLEIEVCIDNQEEVRRLIREAKTKDGRAKVAGCFNGHWHIDHSREIDGIPYVHINSASYFWMGGEFRRDRLSPELAKKFPHVASTAPYEGPLFTVLEIDAEKGSFRVRGMKSAWQAPSPVEVNYKSAVIRNEWVRPEISERSY</sequence>
<comment type="caution">
    <text evidence="3">The sequence shown here is derived from an EMBL/GenBank/DDBJ whole genome shotgun (WGS) entry which is preliminary data.</text>
</comment>
<keyword evidence="4" id="KW-1185">Reference proteome</keyword>
<evidence type="ECO:0000256" key="1">
    <source>
        <dbReference type="SAM" id="SignalP"/>
    </source>
</evidence>
<feature type="chain" id="PRO_5045174357" evidence="1">
    <location>
        <begin position="24"/>
        <end position="320"/>
    </location>
</feature>
<dbReference type="InterPro" id="IPR004843">
    <property type="entry name" value="Calcineurin-like_PHP"/>
</dbReference>
<dbReference type="EMBL" id="JAPDDR010000001">
    <property type="protein sequence ID" value="MCW1912048.1"/>
    <property type="molecule type" value="Genomic_DNA"/>
</dbReference>
<name>A0ABT3FWW3_9BACT</name>
<feature type="signal peptide" evidence="1">
    <location>
        <begin position="1"/>
        <end position="23"/>
    </location>
</feature>
<dbReference type="PANTHER" id="PTHR43143:SF1">
    <property type="entry name" value="SERINE_THREONINE-PROTEIN PHOSPHATASE CPPED1"/>
    <property type="match status" value="1"/>
</dbReference>
<keyword evidence="1" id="KW-0732">Signal</keyword>
<dbReference type="InterPro" id="IPR051918">
    <property type="entry name" value="STPP_CPPED1"/>
</dbReference>